<comment type="caution">
    <text evidence="2">The sequence shown here is derived from an EMBL/GenBank/DDBJ whole genome shotgun (WGS) entry which is preliminary data.</text>
</comment>
<sequence length="195" mass="20206">MSWFRAPFPARAELPPNVWTLVWDRIPSPSTWTVTLGNPRAWSENQGSSENGCLTCSQRGFGETGAEVGEHVPRSQPCWRPDCGGVLEKGQKGAGAFAWSAEADGPPVGLPPTLPASRSSHGGVSPSSGPSPTGPVSKFLTDADPVTCANPRGPARGDPVPAGQLPALCVPAGHARRDPAFAATAPFRPARGPAL</sequence>
<feature type="region of interest" description="Disordered" evidence="1">
    <location>
        <begin position="100"/>
        <end position="166"/>
    </location>
</feature>
<name>A0A833ZW89_9CHIR</name>
<dbReference type="AlphaFoldDB" id="A0A833ZW89"/>
<feature type="compositionally biased region" description="Low complexity" evidence="1">
    <location>
        <begin position="117"/>
        <end position="137"/>
    </location>
</feature>
<evidence type="ECO:0000313" key="2">
    <source>
        <dbReference type="EMBL" id="KAF6099947.1"/>
    </source>
</evidence>
<protein>
    <submittedName>
        <fullName evidence="2">Uncharacterized protein</fullName>
    </submittedName>
</protein>
<dbReference type="EMBL" id="JABVXQ010000007">
    <property type="protein sequence ID" value="KAF6099947.1"/>
    <property type="molecule type" value="Genomic_DNA"/>
</dbReference>
<organism evidence="2 3">
    <name type="scientific">Phyllostomus discolor</name>
    <name type="common">pale spear-nosed bat</name>
    <dbReference type="NCBI Taxonomy" id="89673"/>
    <lineage>
        <taxon>Eukaryota</taxon>
        <taxon>Metazoa</taxon>
        <taxon>Chordata</taxon>
        <taxon>Craniata</taxon>
        <taxon>Vertebrata</taxon>
        <taxon>Euteleostomi</taxon>
        <taxon>Mammalia</taxon>
        <taxon>Eutheria</taxon>
        <taxon>Laurasiatheria</taxon>
        <taxon>Chiroptera</taxon>
        <taxon>Yangochiroptera</taxon>
        <taxon>Phyllostomidae</taxon>
        <taxon>Phyllostominae</taxon>
        <taxon>Phyllostomus</taxon>
    </lineage>
</organism>
<evidence type="ECO:0000256" key="1">
    <source>
        <dbReference type="SAM" id="MobiDB-lite"/>
    </source>
</evidence>
<gene>
    <name evidence="2" type="ORF">HJG60_011663</name>
</gene>
<dbReference type="Proteomes" id="UP000664940">
    <property type="component" value="Unassembled WGS sequence"/>
</dbReference>
<evidence type="ECO:0000313" key="3">
    <source>
        <dbReference type="Proteomes" id="UP000664940"/>
    </source>
</evidence>
<reference evidence="2 3" key="1">
    <citation type="journal article" date="2020" name="Nature">
        <title>Six reference-quality genomes reveal evolution of bat adaptations.</title>
        <authorList>
            <person name="Jebb D."/>
            <person name="Huang Z."/>
            <person name="Pippel M."/>
            <person name="Hughes G.M."/>
            <person name="Lavrichenko K."/>
            <person name="Devanna P."/>
            <person name="Winkler S."/>
            <person name="Jermiin L.S."/>
            <person name="Skirmuntt E.C."/>
            <person name="Katzourakis A."/>
            <person name="Burkitt-Gray L."/>
            <person name="Ray D.A."/>
            <person name="Sullivan K.A.M."/>
            <person name="Roscito J.G."/>
            <person name="Kirilenko B.M."/>
            <person name="Davalos L.M."/>
            <person name="Corthals A.P."/>
            <person name="Power M.L."/>
            <person name="Jones G."/>
            <person name="Ransome R.D."/>
            <person name="Dechmann D.K.N."/>
            <person name="Locatelli A.G."/>
            <person name="Puechmaille S.J."/>
            <person name="Fedrigo O."/>
            <person name="Jarvis E.D."/>
            <person name="Hiller M."/>
            <person name="Vernes S.C."/>
            <person name="Myers E.W."/>
            <person name="Teeling E.C."/>
        </authorList>
    </citation>
    <scope>NUCLEOTIDE SEQUENCE [LARGE SCALE GENOMIC DNA]</scope>
    <source>
        <strain evidence="2">Bat1K_MPI-CBG_1</strain>
    </source>
</reference>
<accession>A0A833ZW89</accession>
<proteinExistence type="predicted"/>